<dbReference type="AlphaFoldDB" id="A0A6L2LPQ7"/>
<feature type="compositionally biased region" description="Basic and acidic residues" evidence="2">
    <location>
        <begin position="267"/>
        <end position="280"/>
    </location>
</feature>
<feature type="region of interest" description="Disordered" evidence="2">
    <location>
        <begin position="198"/>
        <end position="247"/>
    </location>
</feature>
<keyword evidence="3" id="KW-0548">Nucleotidyltransferase</keyword>
<accession>A0A6L2LPQ7</accession>
<comment type="caution">
    <text evidence="3">The sequence shown here is derived from an EMBL/GenBank/DDBJ whole genome shotgun (WGS) entry which is preliminary data.</text>
</comment>
<feature type="region of interest" description="Disordered" evidence="2">
    <location>
        <begin position="435"/>
        <end position="465"/>
    </location>
</feature>
<evidence type="ECO:0000256" key="1">
    <source>
        <dbReference type="SAM" id="Coils"/>
    </source>
</evidence>
<keyword evidence="3" id="KW-0808">Transferase</keyword>
<sequence>MVRDSVQLETAVNTISHEYLLEFTSEYGISEVLHPELPGPRHRIVDFPEGKQEAGKEYPQCYTKPLDSLKNWNNRFFWVDECVFPTAVEWRTNASKDRMPASGTYSVEAVRLLDTHQMDIFSLIRAPNPTKVKTESRPRKGGLADPKGMSYGSSSSSLYQVNLLETLHKEGRHPEKLHQEKAQQEKLKAVKASLNFEEASQYSESETPNRRRNLKERLGPRDTRTRSGSPEQRRGRSKSPREKGLERRTVFKRLEKCVFHRLGDKEKNVSAHSKGSERKSYYSSRGDTESCYQSSRSKETKIASEKHRHKREYSRRTKAVSESKGSAEGHWKSKPNKQKSSMEDDLSQPWKKCIKYPVEIHNIKQRNRESTKEFVRRYKLECKDFKGAPECMKISGFMHGITNPEVIKRLHDKIPKSMDEMMSVTAAFLREETAASNRERKKSFPSWKQEAGQKQNFKRGNFRNEQMMKRKQDGFTLLTKTPREILALDKGKFKPPLPMTTQQIEEMLKARKLSHLIKELKQNHEKDQAKIAKKGETSGKEKPLAILMGFTCMPKTEFRVVYIESGSRFDTTVDHTTVAAEILKAATRALDQEKKSLLSKNVITKEHPREGRKLCQKAKVVQEDIGSQSQRDKSRVLRMTCPNGNGYSRNRQKQSPK</sequence>
<evidence type="ECO:0000256" key="2">
    <source>
        <dbReference type="SAM" id="MobiDB-lite"/>
    </source>
</evidence>
<dbReference type="GO" id="GO:0003964">
    <property type="term" value="F:RNA-directed DNA polymerase activity"/>
    <property type="evidence" value="ECO:0007669"/>
    <property type="project" value="UniProtKB-KW"/>
</dbReference>
<feature type="coiled-coil region" evidence="1">
    <location>
        <begin position="510"/>
        <end position="537"/>
    </location>
</feature>
<feature type="compositionally biased region" description="Polar residues" evidence="2">
    <location>
        <begin position="281"/>
        <end position="295"/>
    </location>
</feature>
<feature type="region of interest" description="Disordered" evidence="2">
    <location>
        <begin position="129"/>
        <end position="155"/>
    </location>
</feature>
<keyword evidence="1" id="KW-0175">Coiled coil</keyword>
<feature type="compositionally biased region" description="Basic and acidic residues" evidence="2">
    <location>
        <begin position="319"/>
        <end position="331"/>
    </location>
</feature>
<feature type="compositionally biased region" description="Basic and acidic residues" evidence="2">
    <location>
        <begin position="215"/>
        <end position="247"/>
    </location>
</feature>
<reference evidence="3" key="1">
    <citation type="journal article" date="2019" name="Sci. Rep.">
        <title>Draft genome of Tanacetum cinerariifolium, the natural source of mosquito coil.</title>
        <authorList>
            <person name="Yamashiro T."/>
            <person name="Shiraishi A."/>
            <person name="Satake H."/>
            <person name="Nakayama K."/>
        </authorList>
    </citation>
    <scope>NUCLEOTIDE SEQUENCE</scope>
</reference>
<feature type="region of interest" description="Disordered" evidence="2">
    <location>
        <begin position="608"/>
        <end position="657"/>
    </location>
</feature>
<name>A0A6L2LPQ7_TANCI</name>
<gene>
    <name evidence="3" type="ORF">Tci_034925</name>
</gene>
<proteinExistence type="predicted"/>
<feature type="compositionally biased region" description="Basic residues" evidence="2">
    <location>
        <begin position="306"/>
        <end position="318"/>
    </location>
</feature>
<feature type="compositionally biased region" description="Basic and acidic residues" evidence="2">
    <location>
        <begin position="296"/>
        <end position="305"/>
    </location>
</feature>
<protein>
    <submittedName>
        <fullName evidence="3">Reverse transcriptase domain-containing protein</fullName>
    </submittedName>
</protein>
<dbReference type="EMBL" id="BKCJ010004762">
    <property type="protein sequence ID" value="GEU62947.1"/>
    <property type="molecule type" value="Genomic_DNA"/>
</dbReference>
<evidence type="ECO:0000313" key="3">
    <source>
        <dbReference type="EMBL" id="GEU62947.1"/>
    </source>
</evidence>
<organism evidence="3">
    <name type="scientific">Tanacetum cinerariifolium</name>
    <name type="common">Dalmatian daisy</name>
    <name type="synonym">Chrysanthemum cinerariifolium</name>
    <dbReference type="NCBI Taxonomy" id="118510"/>
    <lineage>
        <taxon>Eukaryota</taxon>
        <taxon>Viridiplantae</taxon>
        <taxon>Streptophyta</taxon>
        <taxon>Embryophyta</taxon>
        <taxon>Tracheophyta</taxon>
        <taxon>Spermatophyta</taxon>
        <taxon>Magnoliopsida</taxon>
        <taxon>eudicotyledons</taxon>
        <taxon>Gunneridae</taxon>
        <taxon>Pentapetalae</taxon>
        <taxon>asterids</taxon>
        <taxon>campanulids</taxon>
        <taxon>Asterales</taxon>
        <taxon>Asteraceae</taxon>
        <taxon>Asteroideae</taxon>
        <taxon>Anthemideae</taxon>
        <taxon>Anthemidinae</taxon>
        <taxon>Tanacetum</taxon>
    </lineage>
</organism>
<feature type="region of interest" description="Disordered" evidence="2">
    <location>
        <begin position="267"/>
        <end position="346"/>
    </location>
</feature>
<keyword evidence="3" id="KW-0695">RNA-directed DNA polymerase</keyword>